<accession>A0ABP1FBF3</accession>
<feature type="transmembrane region" description="Helical" evidence="1">
    <location>
        <begin position="20"/>
        <end position="38"/>
    </location>
</feature>
<dbReference type="Proteomes" id="UP001497602">
    <property type="component" value="Unassembled WGS sequence"/>
</dbReference>
<comment type="caution">
    <text evidence="2">The sequence shown here is derived from an EMBL/GenBank/DDBJ whole genome shotgun (WGS) entry which is preliminary data.</text>
</comment>
<evidence type="ECO:0000313" key="2">
    <source>
        <dbReference type="EMBL" id="CAL2107071.1"/>
    </source>
</evidence>
<organism evidence="2 3">
    <name type="scientific">Tenacibaculum vairaonense</name>
    <dbReference type="NCBI Taxonomy" id="3137860"/>
    <lineage>
        <taxon>Bacteria</taxon>
        <taxon>Pseudomonadati</taxon>
        <taxon>Bacteroidota</taxon>
        <taxon>Flavobacteriia</taxon>
        <taxon>Flavobacteriales</taxon>
        <taxon>Flavobacteriaceae</taxon>
        <taxon>Tenacibaculum</taxon>
    </lineage>
</organism>
<gene>
    <name evidence="2" type="ORF">T190115A13A_20351</name>
</gene>
<proteinExistence type="predicted"/>
<keyword evidence="1" id="KW-0472">Membrane</keyword>
<keyword evidence="1" id="KW-1133">Transmembrane helix</keyword>
<protein>
    <submittedName>
        <fullName evidence="2">Uncharacterized protein</fullName>
    </submittedName>
</protein>
<keyword evidence="3" id="KW-1185">Reference proteome</keyword>
<sequence length="65" mass="7833">MSNDDLSIIRHYNCREIIVWYNSLLFCIGTVHSFNNIYNMNKVYSHKRLTQNGESYMLTIKFLLR</sequence>
<evidence type="ECO:0000313" key="3">
    <source>
        <dbReference type="Proteomes" id="UP001497602"/>
    </source>
</evidence>
<dbReference type="EMBL" id="CAXJRC010000022">
    <property type="protein sequence ID" value="CAL2107071.1"/>
    <property type="molecule type" value="Genomic_DNA"/>
</dbReference>
<reference evidence="2 3" key="1">
    <citation type="submission" date="2024-05" db="EMBL/GenBank/DDBJ databases">
        <authorList>
            <person name="Duchaud E."/>
        </authorList>
    </citation>
    <scope>NUCLEOTIDE SEQUENCE [LARGE SCALE GENOMIC DNA]</scope>
    <source>
        <strain evidence="2">Ena-SAMPLE-TAB-13-05-2024-13:56:06:370-140305</strain>
    </source>
</reference>
<keyword evidence="1" id="KW-0812">Transmembrane</keyword>
<evidence type="ECO:0000256" key="1">
    <source>
        <dbReference type="SAM" id="Phobius"/>
    </source>
</evidence>
<name>A0ABP1FBF3_9FLAO</name>